<dbReference type="AlphaFoldDB" id="A0AAV9WCF2"/>
<keyword evidence="3" id="KW-1185">Reference proteome</keyword>
<reference evidence="2 3" key="1">
    <citation type="submission" date="2023-08" db="EMBL/GenBank/DDBJ databases">
        <authorList>
            <person name="Palmer J.M."/>
        </authorList>
    </citation>
    <scope>NUCLEOTIDE SEQUENCE [LARGE SCALE GENOMIC DNA]</scope>
    <source>
        <strain evidence="2 3">TWF481</strain>
    </source>
</reference>
<proteinExistence type="predicted"/>
<comment type="caution">
    <text evidence="2">The sequence shown here is derived from an EMBL/GenBank/DDBJ whole genome shotgun (WGS) entry which is preliminary data.</text>
</comment>
<feature type="region of interest" description="Disordered" evidence="1">
    <location>
        <begin position="387"/>
        <end position="450"/>
    </location>
</feature>
<evidence type="ECO:0000313" key="3">
    <source>
        <dbReference type="Proteomes" id="UP001370758"/>
    </source>
</evidence>
<evidence type="ECO:0000313" key="2">
    <source>
        <dbReference type="EMBL" id="KAK6505846.1"/>
    </source>
</evidence>
<feature type="compositionally biased region" description="Polar residues" evidence="1">
    <location>
        <begin position="403"/>
        <end position="412"/>
    </location>
</feature>
<organism evidence="2 3">
    <name type="scientific">Arthrobotrys musiformis</name>
    <dbReference type="NCBI Taxonomy" id="47236"/>
    <lineage>
        <taxon>Eukaryota</taxon>
        <taxon>Fungi</taxon>
        <taxon>Dikarya</taxon>
        <taxon>Ascomycota</taxon>
        <taxon>Pezizomycotina</taxon>
        <taxon>Orbiliomycetes</taxon>
        <taxon>Orbiliales</taxon>
        <taxon>Orbiliaceae</taxon>
        <taxon>Arthrobotrys</taxon>
    </lineage>
</organism>
<accession>A0AAV9WCF2</accession>
<protein>
    <submittedName>
        <fullName evidence="2">Uncharacterized protein</fullName>
    </submittedName>
</protein>
<evidence type="ECO:0000256" key="1">
    <source>
        <dbReference type="SAM" id="MobiDB-lite"/>
    </source>
</evidence>
<dbReference type="EMBL" id="JAVHJL010000004">
    <property type="protein sequence ID" value="KAK6505846.1"/>
    <property type="molecule type" value="Genomic_DNA"/>
</dbReference>
<feature type="compositionally biased region" description="Basic and acidic residues" evidence="1">
    <location>
        <begin position="415"/>
        <end position="440"/>
    </location>
</feature>
<dbReference type="Proteomes" id="UP001370758">
    <property type="component" value="Unassembled WGS sequence"/>
</dbReference>
<sequence>MVETEDGKWEMEDGGRRKKEERRWEHVAGRMGKEGLLLLTDAEEKKRDCRLPCDDVIYYRLRCYLYCSYGGLCPIDRRAEPEMLRTTTEEETVFSPGFLNLSISSTMSFQLSLAAAMASPARSAASTSPERDEKDSKRVKLSSLKHNMGSENILLNTDSCSEPSSCSSLSSPQPQSFSPVPSFANAAGYLWHTLQPPTSRRATELSLNSSDPATRLSVDSFNNLTKDLKFPSWKLDSIKSGDSLLIFGNDDSAPISEIAAPPGPRSRADSIAASATTPRSFDYPQKNWKIASAENNACFVFLETVKGVPPETAIWTDNRHGNHINPTKWASLTMKQNGVYHYTSRPPFAGKFSHVVPNYVCNDSKDSASSMLVQRKGHKQLCNKAAVEGQTPPTPAPEAGVHTGNNATNSGHKNVAAEEERSETPYIHSEDGRSGKRMEHTPNVAEHTGT</sequence>
<gene>
    <name evidence="2" type="ORF">TWF481_007736</name>
</gene>
<name>A0AAV9WCF2_9PEZI</name>